<comment type="catalytic activity">
    <reaction evidence="7">
        <text>ATP + H2O = ADP + phosphate + H(+)</text>
        <dbReference type="Rhea" id="RHEA:13065"/>
        <dbReference type="ChEBI" id="CHEBI:15377"/>
        <dbReference type="ChEBI" id="CHEBI:15378"/>
        <dbReference type="ChEBI" id="CHEBI:30616"/>
        <dbReference type="ChEBI" id="CHEBI:43474"/>
        <dbReference type="ChEBI" id="CHEBI:456216"/>
        <dbReference type="EC" id="3.6.4.13"/>
    </reaction>
</comment>
<dbReference type="GO" id="GO:0003723">
    <property type="term" value="F:RNA binding"/>
    <property type="evidence" value="ECO:0007669"/>
    <property type="project" value="UniProtKB-KW"/>
</dbReference>
<evidence type="ECO:0000256" key="9">
    <source>
        <dbReference type="RuleBase" id="RU000492"/>
    </source>
</evidence>
<dbReference type="SMART" id="SM00487">
    <property type="entry name" value="DEXDc"/>
    <property type="match status" value="1"/>
</dbReference>
<feature type="short sequence motif" description="Q motif" evidence="8">
    <location>
        <begin position="91"/>
        <end position="119"/>
    </location>
</feature>
<dbReference type="EC" id="3.6.4.13" evidence="1"/>
<gene>
    <name evidence="13" type="ORF">SteCoe_11576</name>
</gene>
<evidence type="ECO:0000313" key="13">
    <source>
        <dbReference type="EMBL" id="OMJ86806.1"/>
    </source>
</evidence>
<sequence length="490" mass="56084">MEAKCKGKYIPPHKRGLIASETQTSKFEAFINKKDSESAESSWGRRDRRNGLLDTKILTETEAFFSQVKLESEGFEENMPIDISENFPEMTSFEDCEVHQTLLENIKKLRYNKPTPIQKYSIPVSLQRRDLMACAQTGSGKTAAYLFPIVAKMLNDGPPQSQTTVRGAVPVSLIMAPTRELSIQIYEEALKFTYRTGIRVVVVYGGADPKIQSRELDRGADIIVATPGRLIDFTNRGRITLNLVKYLILDEADRMLDMGFEPQIVMILEKMNKVRETGMFSATFPQSIQLLAADLMKDYIFLSVGRVGSTTDNITQKLFMVDENEKREILNQQIKDIKGLILIFVETKRSADFLCEYLRRMDYGCTTLHGDRTQPEREKALSDFKHERYNILVATDIAARGLDIPNVNCVINFDTPNNIEDYVHRIGRTGRIGKKGIAISFINEKNKPVVKELYSLLYECNQEIPEWFEDFYNSLVIKKPKAKRIYRNFN</sequence>
<dbReference type="InterPro" id="IPR000629">
    <property type="entry name" value="RNA-helicase_DEAD-box_CS"/>
</dbReference>
<evidence type="ECO:0000259" key="10">
    <source>
        <dbReference type="PROSITE" id="PS51192"/>
    </source>
</evidence>
<dbReference type="CDD" id="cd17967">
    <property type="entry name" value="DEADc_DDX3_DDX4"/>
    <property type="match status" value="1"/>
</dbReference>
<keyword evidence="6" id="KW-0694">RNA-binding</keyword>
<dbReference type="AlphaFoldDB" id="A0A1R2CCU3"/>
<dbReference type="Gene3D" id="3.40.50.300">
    <property type="entry name" value="P-loop containing nucleotide triphosphate hydrolases"/>
    <property type="match status" value="2"/>
</dbReference>
<dbReference type="InterPro" id="IPR014001">
    <property type="entry name" value="Helicase_ATP-bd"/>
</dbReference>
<evidence type="ECO:0000256" key="4">
    <source>
        <dbReference type="ARBA" id="ARBA00022806"/>
    </source>
</evidence>
<dbReference type="PROSITE" id="PS51194">
    <property type="entry name" value="HELICASE_CTER"/>
    <property type="match status" value="1"/>
</dbReference>
<dbReference type="InterPro" id="IPR011545">
    <property type="entry name" value="DEAD/DEAH_box_helicase_dom"/>
</dbReference>
<evidence type="ECO:0000256" key="6">
    <source>
        <dbReference type="ARBA" id="ARBA00022884"/>
    </source>
</evidence>
<accession>A0A1R2CCU3</accession>
<dbReference type="OrthoDB" id="196131at2759"/>
<feature type="domain" description="Helicase C-terminal" evidence="11">
    <location>
        <begin position="329"/>
        <end position="472"/>
    </location>
</feature>
<dbReference type="CDD" id="cd18787">
    <property type="entry name" value="SF2_C_DEAD"/>
    <property type="match status" value="1"/>
</dbReference>
<dbReference type="PANTHER" id="PTHR47958">
    <property type="entry name" value="ATP-DEPENDENT RNA HELICASE DBP3"/>
    <property type="match status" value="1"/>
</dbReference>
<dbReference type="PROSITE" id="PS51192">
    <property type="entry name" value="HELICASE_ATP_BIND_1"/>
    <property type="match status" value="1"/>
</dbReference>
<dbReference type="Pfam" id="PF00271">
    <property type="entry name" value="Helicase_C"/>
    <property type="match status" value="1"/>
</dbReference>
<dbReference type="FunFam" id="3.40.50.300:FF:000008">
    <property type="entry name" value="ATP-dependent RNA helicase RhlB"/>
    <property type="match status" value="1"/>
</dbReference>
<comment type="caution">
    <text evidence="13">The sequence shown here is derived from an EMBL/GenBank/DDBJ whole genome shotgun (WGS) entry which is preliminary data.</text>
</comment>
<dbReference type="InterPro" id="IPR001650">
    <property type="entry name" value="Helicase_C-like"/>
</dbReference>
<dbReference type="InterPro" id="IPR044763">
    <property type="entry name" value="Ded1/Dbp1_DEADc"/>
</dbReference>
<dbReference type="PROSITE" id="PS51195">
    <property type="entry name" value="Q_MOTIF"/>
    <property type="match status" value="1"/>
</dbReference>
<dbReference type="GO" id="GO:0016787">
    <property type="term" value="F:hydrolase activity"/>
    <property type="evidence" value="ECO:0007669"/>
    <property type="project" value="UniProtKB-KW"/>
</dbReference>
<dbReference type="InterPro" id="IPR014014">
    <property type="entry name" value="RNA_helicase_DEAD_Q_motif"/>
</dbReference>
<reference evidence="13 14" key="1">
    <citation type="submission" date="2016-11" db="EMBL/GenBank/DDBJ databases">
        <title>The macronuclear genome of Stentor coeruleus: a giant cell with tiny introns.</title>
        <authorList>
            <person name="Slabodnick M."/>
            <person name="Ruby J.G."/>
            <person name="Reiff S.B."/>
            <person name="Swart E.C."/>
            <person name="Gosai S."/>
            <person name="Prabakaran S."/>
            <person name="Witkowska E."/>
            <person name="Larue G.E."/>
            <person name="Fisher S."/>
            <person name="Freeman R.M."/>
            <person name="Gunawardena J."/>
            <person name="Chu W."/>
            <person name="Stover N.A."/>
            <person name="Gregory B.D."/>
            <person name="Nowacki M."/>
            <person name="Derisi J."/>
            <person name="Roy S.W."/>
            <person name="Marshall W.F."/>
            <person name="Sood P."/>
        </authorList>
    </citation>
    <scope>NUCLEOTIDE SEQUENCE [LARGE SCALE GENOMIC DNA]</scope>
    <source>
        <strain evidence="13">WM001</strain>
    </source>
</reference>
<dbReference type="PROSITE" id="PS00039">
    <property type="entry name" value="DEAD_ATP_HELICASE"/>
    <property type="match status" value="1"/>
</dbReference>
<evidence type="ECO:0000313" key="14">
    <source>
        <dbReference type="Proteomes" id="UP000187209"/>
    </source>
</evidence>
<keyword evidence="3 9" id="KW-0378">Hydrolase</keyword>
<name>A0A1R2CCU3_9CILI</name>
<feature type="domain" description="DEAD-box RNA helicase Q" evidence="12">
    <location>
        <begin position="91"/>
        <end position="119"/>
    </location>
</feature>
<keyword evidence="5 9" id="KW-0067">ATP-binding</keyword>
<protein>
    <recommendedName>
        <fullName evidence="1">RNA helicase</fullName>
        <ecNumber evidence="1">3.6.4.13</ecNumber>
    </recommendedName>
</protein>
<keyword evidence="14" id="KW-1185">Reference proteome</keyword>
<comment type="similarity">
    <text evidence="9">Belongs to the DEAD box helicase family.</text>
</comment>
<dbReference type="GO" id="GO:0003724">
    <property type="term" value="F:RNA helicase activity"/>
    <property type="evidence" value="ECO:0007669"/>
    <property type="project" value="UniProtKB-EC"/>
</dbReference>
<dbReference type="InterPro" id="IPR027417">
    <property type="entry name" value="P-loop_NTPase"/>
</dbReference>
<dbReference type="EMBL" id="MPUH01000194">
    <property type="protein sequence ID" value="OMJ86806.1"/>
    <property type="molecule type" value="Genomic_DNA"/>
</dbReference>
<feature type="domain" description="Helicase ATP-binding" evidence="10">
    <location>
        <begin position="122"/>
        <end position="302"/>
    </location>
</feature>
<evidence type="ECO:0000259" key="12">
    <source>
        <dbReference type="PROSITE" id="PS51195"/>
    </source>
</evidence>
<evidence type="ECO:0000256" key="1">
    <source>
        <dbReference type="ARBA" id="ARBA00012552"/>
    </source>
</evidence>
<dbReference type="Proteomes" id="UP000187209">
    <property type="component" value="Unassembled WGS sequence"/>
</dbReference>
<evidence type="ECO:0000256" key="7">
    <source>
        <dbReference type="ARBA" id="ARBA00047984"/>
    </source>
</evidence>
<evidence type="ECO:0000256" key="5">
    <source>
        <dbReference type="ARBA" id="ARBA00022840"/>
    </source>
</evidence>
<organism evidence="13 14">
    <name type="scientific">Stentor coeruleus</name>
    <dbReference type="NCBI Taxonomy" id="5963"/>
    <lineage>
        <taxon>Eukaryota</taxon>
        <taxon>Sar</taxon>
        <taxon>Alveolata</taxon>
        <taxon>Ciliophora</taxon>
        <taxon>Postciliodesmatophora</taxon>
        <taxon>Heterotrichea</taxon>
        <taxon>Heterotrichida</taxon>
        <taxon>Stentoridae</taxon>
        <taxon>Stentor</taxon>
    </lineage>
</organism>
<evidence type="ECO:0000256" key="3">
    <source>
        <dbReference type="ARBA" id="ARBA00022801"/>
    </source>
</evidence>
<dbReference type="Pfam" id="PF00270">
    <property type="entry name" value="DEAD"/>
    <property type="match status" value="1"/>
</dbReference>
<keyword evidence="4 9" id="KW-0347">Helicase</keyword>
<dbReference type="SMART" id="SM00490">
    <property type="entry name" value="HELICc"/>
    <property type="match status" value="1"/>
</dbReference>
<dbReference type="SUPFAM" id="SSF52540">
    <property type="entry name" value="P-loop containing nucleoside triphosphate hydrolases"/>
    <property type="match status" value="1"/>
</dbReference>
<keyword evidence="2 9" id="KW-0547">Nucleotide-binding</keyword>
<proteinExistence type="inferred from homology"/>
<evidence type="ECO:0000256" key="2">
    <source>
        <dbReference type="ARBA" id="ARBA00022741"/>
    </source>
</evidence>
<evidence type="ECO:0000259" key="11">
    <source>
        <dbReference type="PROSITE" id="PS51194"/>
    </source>
</evidence>
<evidence type="ECO:0000256" key="8">
    <source>
        <dbReference type="PROSITE-ProRule" id="PRU00552"/>
    </source>
</evidence>
<dbReference type="GO" id="GO:0005524">
    <property type="term" value="F:ATP binding"/>
    <property type="evidence" value="ECO:0007669"/>
    <property type="project" value="UniProtKB-KW"/>
</dbReference>